<dbReference type="Proteomes" id="UP000008084">
    <property type="component" value="Chromosome"/>
</dbReference>
<dbReference type="Pfam" id="PF16263">
    <property type="entry name" value="DUF4917"/>
    <property type="match status" value="1"/>
</dbReference>
<dbReference type="AlphaFoldDB" id="A0A0H3NQX6"/>
<proteinExistence type="predicted"/>
<accession>A0A0H3NQX6</accession>
<dbReference type="RefSeq" id="WP_014609000.1">
    <property type="nucleotide sequence ID" value="NC_017564.1"/>
</dbReference>
<sequence length="328" mass="37601">MISFDDAFDSLPEGSVPSIILGNGFSQSWDAEIFNYSQLYNVADFGDRHEAITSIFTHLQTYDFERVMQSLISAETVIALYDEGNPLIQRIREDQEILKNALINAIAEKHPLLPNAIGDDNYIMARGFLAKFDDVFTLNYDLLVYWAKNKIALAPVNYNIDDGFRVGRTWQGFGTKQKIHCLHGGIYIYEEYGDIKKHTCTYNGTTIIEQVRANLRNNKFPLFVSEPTSQKKKEKIKTNPYLYFCFRKLKRLQGVVFIHGHSFDENDSHIFTELDSSDVEKVYVSIFGDEYSASNRRVRANATSFLGSGGRTVEFYQAETTPIWRENP</sequence>
<evidence type="ECO:0000313" key="1">
    <source>
        <dbReference type="EMBL" id="CBY26873.1"/>
    </source>
</evidence>
<dbReference type="InterPro" id="IPR032581">
    <property type="entry name" value="DUF4917"/>
</dbReference>
<protein>
    <recommendedName>
        <fullName evidence="3">SIR2-like domain-containing protein</fullName>
    </recommendedName>
</protein>
<evidence type="ECO:0000313" key="2">
    <source>
        <dbReference type="Proteomes" id="UP000008084"/>
    </source>
</evidence>
<name>A0A0H3NQX6_YERE1</name>
<evidence type="ECO:0008006" key="3">
    <source>
        <dbReference type="Google" id="ProtNLM"/>
    </source>
</evidence>
<dbReference type="KEGG" id="yey:Y11_13081"/>
<dbReference type="EMBL" id="FR729477">
    <property type="protein sequence ID" value="CBY26873.1"/>
    <property type="molecule type" value="Genomic_DNA"/>
</dbReference>
<gene>
    <name evidence="1" type="ordered locus">Y11_13081</name>
</gene>
<dbReference type="HOGENOM" id="CLU_068423_0_0_6"/>
<organism evidence="1 2">
    <name type="scientific">Yersinia enterocolitica subsp. palearctica serotype O:3 (strain DSM 13030 / CIP 106945 / Y11)</name>
    <dbReference type="NCBI Taxonomy" id="930944"/>
    <lineage>
        <taxon>Bacteria</taxon>
        <taxon>Pseudomonadati</taxon>
        <taxon>Pseudomonadota</taxon>
        <taxon>Gammaproteobacteria</taxon>
        <taxon>Enterobacterales</taxon>
        <taxon>Yersiniaceae</taxon>
        <taxon>Yersinia</taxon>
    </lineage>
</organism>
<dbReference type="PATRIC" id="fig|930944.6.peg.1299"/>
<dbReference type="GeneID" id="31409377"/>
<reference evidence="1 2" key="1">
    <citation type="journal article" date="2011" name="J. Bacteriol.">
        <title>Complete genome sequence of Yersinia enterocolitica subsp. palearctica serogroup O:3.</title>
        <authorList>
            <person name="Batzilla J."/>
            <person name="Hoper D."/>
            <person name="Antonenka U."/>
            <person name="Heesemann J."/>
            <person name="Rakin A."/>
        </authorList>
    </citation>
    <scope>NUCLEOTIDE SEQUENCE [LARGE SCALE GENOMIC DNA]</scope>
    <source>
        <strain evidence="2">DSM 13030 / CIP 106945 / Y11</strain>
    </source>
</reference>